<name>A0A7C1X579_THERO</name>
<dbReference type="Gene3D" id="3.30.110.40">
    <property type="entry name" value="TusA-like domain"/>
    <property type="match status" value="1"/>
</dbReference>
<dbReference type="PROSITE" id="PS01148">
    <property type="entry name" value="UPF0033"/>
    <property type="match status" value="1"/>
</dbReference>
<dbReference type="PANTHER" id="PTHR33279:SF6">
    <property type="entry name" value="SULFUR CARRIER PROTEIN YEDF-RELATED"/>
    <property type="match status" value="1"/>
</dbReference>
<dbReference type="InterPro" id="IPR036868">
    <property type="entry name" value="TusA-like_sf"/>
</dbReference>
<gene>
    <name evidence="2" type="ORF">ENP47_03690</name>
</gene>
<keyword evidence="2" id="KW-0808">Transferase</keyword>
<dbReference type="PANTHER" id="PTHR33279">
    <property type="entry name" value="SULFUR CARRIER PROTEIN YEDF-RELATED"/>
    <property type="match status" value="1"/>
</dbReference>
<dbReference type="CDD" id="cd00291">
    <property type="entry name" value="SirA_YedF_YeeD"/>
    <property type="match status" value="1"/>
</dbReference>
<dbReference type="GO" id="GO:0016740">
    <property type="term" value="F:transferase activity"/>
    <property type="evidence" value="ECO:0007669"/>
    <property type="project" value="UniProtKB-KW"/>
</dbReference>
<sequence length="80" mass="8897">MTEVLQPDRVLDCSGLLCPLPVIRTSKAIKEIGIGQVLKVIATDPGAPADMEAWARQTGNELIDAHEEDGKYVFFFRRVR</sequence>
<reference evidence="2" key="1">
    <citation type="journal article" date="2020" name="mSystems">
        <title>Genome- and Community-Level Interaction Insights into Carbon Utilization and Element Cycling Functions of Hydrothermarchaeota in Hydrothermal Sediment.</title>
        <authorList>
            <person name="Zhou Z."/>
            <person name="Liu Y."/>
            <person name="Xu W."/>
            <person name="Pan J."/>
            <person name="Luo Z.H."/>
            <person name="Li M."/>
        </authorList>
    </citation>
    <scope>NUCLEOTIDE SEQUENCE [LARGE SCALE GENOMIC DNA]</scope>
    <source>
        <strain evidence="2">SpSt-222</strain>
    </source>
</reference>
<dbReference type="Pfam" id="PF01206">
    <property type="entry name" value="TusA"/>
    <property type="match status" value="1"/>
</dbReference>
<dbReference type="InterPro" id="IPR001455">
    <property type="entry name" value="TusA-like"/>
</dbReference>
<evidence type="ECO:0000313" key="2">
    <source>
        <dbReference type="EMBL" id="HEF64694.1"/>
    </source>
</evidence>
<comment type="caution">
    <text evidence="2">The sequence shown here is derived from an EMBL/GenBank/DDBJ whole genome shotgun (WGS) entry which is preliminary data.</text>
</comment>
<dbReference type="SUPFAM" id="SSF64307">
    <property type="entry name" value="SirA-like"/>
    <property type="match status" value="1"/>
</dbReference>
<organism evidence="2">
    <name type="scientific">Thermomicrobium roseum</name>
    <dbReference type="NCBI Taxonomy" id="500"/>
    <lineage>
        <taxon>Bacteria</taxon>
        <taxon>Pseudomonadati</taxon>
        <taxon>Thermomicrobiota</taxon>
        <taxon>Thermomicrobia</taxon>
        <taxon>Thermomicrobiales</taxon>
        <taxon>Thermomicrobiaceae</taxon>
        <taxon>Thermomicrobium</taxon>
    </lineage>
</organism>
<accession>A0A7C1X579</accession>
<proteinExistence type="inferred from homology"/>
<comment type="similarity">
    <text evidence="1">Belongs to the sulfur carrier protein TusA family.</text>
</comment>
<evidence type="ECO:0000256" key="1">
    <source>
        <dbReference type="ARBA" id="ARBA00008984"/>
    </source>
</evidence>
<protein>
    <submittedName>
        <fullName evidence="2">Sulfurtransferase TusA family protein</fullName>
    </submittedName>
</protein>
<dbReference type="EMBL" id="DSJL01000007">
    <property type="protein sequence ID" value="HEF64694.1"/>
    <property type="molecule type" value="Genomic_DNA"/>
</dbReference>
<dbReference type="AlphaFoldDB" id="A0A7C1X579"/>